<name>A0AAW2XM06_9LAMI</name>
<dbReference type="AlphaFoldDB" id="A0AAW2XM06"/>
<accession>A0AAW2XM06</accession>
<proteinExistence type="predicted"/>
<comment type="caution">
    <text evidence="1">The sequence shown here is derived from an EMBL/GenBank/DDBJ whole genome shotgun (WGS) entry which is preliminary data.</text>
</comment>
<sequence>MPTFLPGVTIVVMAMKKFIGLGSLRAVLPRSGTRQQSFSFYNDEGLCYRYGQRVHDIHPLEGRLLVPHIHTGLLEGGLLLRLLSIFSATLFLGSLSIFHIDVFCGMSQKGIELRDRLLGQGLEEVPIQEPLREGASLYFLCGREHFQCSGIESLQVFFQGLIVLLSNGKKAELCLT</sequence>
<reference evidence="1" key="2">
    <citation type="journal article" date="2024" name="Plant">
        <title>Genomic evolution and insights into agronomic trait innovations of Sesamum species.</title>
        <authorList>
            <person name="Miao H."/>
            <person name="Wang L."/>
            <person name="Qu L."/>
            <person name="Liu H."/>
            <person name="Sun Y."/>
            <person name="Le M."/>
            <person name="Wang Q."/>
            <person name="Wei S."/>
            <person name="Zheng Y."/>
            <person name="Lin W."/>
            <person name="Duan Y."/>
            <person name="Cao H."/>
            <person name="Xiong S."/>
            <person name="Wang X."/>
            <person name="Wei L."/>
            <person name="Li C."/>
            <person name="Ma Q."/>
            <person name="Ju M."/>
            <person name="Zhao R."/>
            <person name="Li G."/>
            <person name="Mu C."/>
            <person name="Tian Q."/>
            <person name="Mei H."/>
            <person name="Zhang T."/>
            <person name="Gao T."/>
            <person name="Zhang H."/>
        </authorList>
    </citation>
    <scope>NUCLEOTIDE SEQUENCE</scope>
    <source>
        <strain evidence="1">KEN1</strain>
    </source>
</reference>
<organism evidence="1">
    <name type="scientific">Sesamum latifolium</name>
    <dbReference type="NCBI Taxonomy" id="2727402"/>
    <lineage>
        <taxon>Eukaryota</taxon>
        <taxon>Viridiplantae</taxon>
        <taxon>Streptophyta</taxon>
        <taxon>Embryophyta</taxon>
        <taxon>Tracheophyta</taxon>
        <taxon>Spermatophyta</taxon>
        <taxon>Magnoliopsida</taxon>
        <taxon>eudicotyledons</taxon>
        <taxon>Gunneridae</taxon>
        <taxon>Pentapetalae</taxon>
        <taxon>asterids</taxon>
        <taxon>lamiids</taxon>
        <taxon>Lamiales</taxon>
        <taxon>Pedaliaceae</taxon>
        <taxon>Sesamum</taxon>
    </lineage>
</organism>
<gene>
    <name evidence="1" type="ORF">Slati_0842700</name>
</gene>
<dbReference type="EMBL" id="JACGWN010000003">
    <property type="protein sequence ID" value="KAL0455035.1"/>
    <property type="molecule type" value="Genomic_DNA"/>
</dbReference>
<evidence type="ECO:0000313" key="1">
    <source>
        <dbReference type="EMBL" id="KAL0455035.1"/>
    </source>
</evidence>
<protein>
    <submittedName>
        <fullName evidence="1">Uncharacterized protein</fullName>
    </submittedName>
</protein>
<reference evidence="1" key="1">
    <citation type="submission" date="2020-06" db="EMBL/GenBank/DDBJ databases">
        <authorList>
            <person name="Li T."/>
            <person name="Hu X."/>
            <person name="Zhang T."/>
            <person name="Song X."/>
            <person name="Zhang H."/>
            <person name="Dai N."/>
            <person name="Sheng W."/>
            <person name="Hou X."/>
            <person name="Wei L."/>
        </authorList>
    </citation>
    <scope>NUCLEOTIDE SEQUENCE</scope>
    <source>
        <strain evidence="1">KEN1</strain>
        <tissue evidence="1">Leaf</tissue>
    </source>
</reference>